<dbReference type="Gene3D" id="2.160.20.120">
    <property type="match status" value="1"/>
</dbReference>
<dbReference type="InterPro" id="IPR025164">
    <property type="entry name" value="Toastrack_DUF4097"/>
</dbReference>
<dbReference type="Proteomes" id="UP000515312">
    <property type="component" value="Chromosome"/>
</dbReference>
<proteinExistence type="predicted"/>
<evidence type="ECO:0000313" key="4">
    <source>
        <dbReference type="EMBL" id="QNI33764.1"/>
    </source>
</evidence>
<dbReference type="EMBL" id="CP060394">
    <property type="protein sequence ID" value="QNI33764.1"/>
    <property type="molecule type" value="Genomic_DNA"/>
</dbReference>
<keyword evidence="5" id="KW-1185">Reference proteome</keyword>
<dbReference type="KEGG" id="adin:H7849_07555"/>
<evidence type="ECO:0000259" key="3">
    <source>
        <dbReference type="Pfam" id="PF13349"/>
    </source>
</evidence>
<keyword evidence="2" id="KW-0732">Signal</keyword>
<feature type="signal peptide" evidence="2">
    <location>
        <begin position="1"/>
        <end position="21"/>
    </location>
</feature>
<feature type="chain" id="PRO_5028888337" evidence="2">
    <location>
        <begin position="22"/>
        <end position="283"/>
    </location>
</feature>
<evidence type="ECO:0000256" key="2">
    <source>
        <dbReference type="SAM" id="SignalP"/>
    </source>
</evidence>
<protein>
    <submittedName>
        <fullName evidence="4">DUF4097 family beta strand repeat protein</fullName>
    </submittedName>
</protein>
<feature type="region of interest" description="Disordered" evidence="1">
    <location>
        <begin position="260"/>
        <end position="283"/>
    </location>
</feature>
<evidence type="ECO:0000256" key="1">
    <source>
        <dbReference type="SAM" id="MobiDB-lite"/>
    </source>
</evidence>
<name>A0A7G8BMJ4_9BACT</name>
<feature type="domain" description="DUF4097" evidence="3">
    <location>
        <begin position="113"/>
        <end position="282"/>
    </location>
</feature>
<gene>
    <name evidence="4" type="ORF">H7849_07555</name>
</gene>
<sequence length="283" mass="29052">MHLHKALALTALLLTPAALLAADGTFDKTLQTNGAVTLSVNTGSGYIHITPGSDSSVHIIGHVHAAKWNSWIDSGSPEERVRQVVANPPIEQTGNTISIGKHTEYKNISIDYDVTTPKGTDLSANSGSGDIHVSDLSGPAKLNTGSGSIDASGLSGRTALQTGSGDIRAELQSSTDVKAETGSGSIRLKGVQGELYAETGSGDIEVQGQPTSSWRLQTGSGSVTLGTGSARFSLDAQTGSGSVHSDPPITTHGSFEKHHITGDVNGGGPTVRVETGSGDIRIH</sequence>
<dbReference type="RefSeq" id="WP_186745394.1">
    <property type="nucleotide sequence ID" value="NZ_CP060394.1"/>
</dbReference>
<dbReference type="Pfam" id="PF13349">
    <property type="entry name" value="DUF4097"/>
    <property type="match status" value="1"/>
</dbReference>
<accession>A0A7G8BMJ4</accession>
<evidence type="ECO:0000313" key="5">
    <source>
        <dbReference type="Proteomes" id="UP000515312"/>
    </source>
</evidence>
<dbReference type="AlphaFoldDB" id="A0A7G8BMJ4"/>
<organism evidence="4 5">
    <name type="scientific">Alloacidobacterium dinghuense</name>
    <dbReference type="NCBI Taxonomy" id="2763107"/>
    <lineage>
        <taxon>Bacteria</taxon>
        <taxon>Pseudomonadati</taxon>
        <taxon>Acidobacteriota</taxon>
        <taxon>Terriglobia</taxon>
        <taxon>Terriglobales</taxon>
        <taxon>Acidobacteriaceae</taxon>
        <taxon>Alloacidobacterium</taxon>
    </lineage>
</organism>
<reference evidence="4 5" key="1">
    <citation type="submission" date="2020-08" db="EMBL/GenBank/DDBJ databases">
        <title>Edaphobacter telluris sp. nov. and Acidobacterium dinghuensis sp. nov., two acidobacteria isolated from forest soil.</title>
        <authorList>
            <person name="Fu J."/>
            <person name="Qiu L."/>
        </authorList>
    </citation>
    <scope>NUCLEOTIDE SEQUENCE [LARGE SCALE GENOMIC DNA]</scope>
    <source>
        <strain evidence="4">4Y35</strain>
    </source>
</reference>